<evidence type="ECO:0000313" key="4">
    <source>
        <dbReference type="EMBL" id="TCD13001.1"/>
    </source>
</evidence>
<dbReference type="SMART" id="SM00850">
    <property type="entry name" value="LytTR"/>
    <property type="match status" value="1"/>
</dbReference>
<dbReference type="PROSITE" id="PS50930">
    <property type="entry name" value="HTH_LYTTR"/>
    <property type="match status" value="1"/>
</dbReference>
<dbReference type="Gene3D" id="3.40.50.2300">
    <property type="match status" value="1"/>
</dbReference>
<evidence type="ECO:0000259" key="2">
    <source>
        <dbReference type="PROSITE" id="PS50110"/>
    </source>
</evidence>
<dbReference type="InterPro" id="IPR007492">
    <property type="entry name" value="LytTR_DNA-bd_dom"/>
</dbReference>
<dbReference type="Pfam" id="PF04397">
    <property type="entry name" value="LytTR"/>
    <property type="match status" value="1"/>
</dbReference>
<dbReference type="GO" id="GO:0003677">
    <property type="term" value="F:DNA binding"/>
    <property type="evidence" value="ECO:0007669"/>
    <property type="project" value="InterPro"/>
</dbReference>
<dbReference type="Proteomes" id="UP000291485">
    <property type="component" value="Unassembled WGS sequence"/>
</dbReference>
<dbReference type="InterPro" id="IPR046947">
    <property type="entry name" value="LytR-like"/>
</dbReference>
<dbReference type="RefSeq" id="WP_131556434.1">
    <property type="nucleotide sequence ID" value="NZ_SJSN01000001.1"/>
</dbReference>
<gene>
    <name evidence="4" type="ORF">EZ449_02840</name>
</gene>
<sequence>MYTCIIIDDEPHAIEGLQRYIGAFPLLNFVSAYYDSLTALNEIQKLPPVDLILLDIDMPGINGIELFKELRGYARKIVFTTGHTKYGYEAFKLNADDYLLKPYTLGEFIISMNKLFQGKEEKEPIPNNFFFVKSKEDNSKLVSIHFADVIAVESKRNYVLIHTTKKNILTYMSLSEISSILKKHTGFVQYQRSFIISESYIMSIDGNTIKMTDGTQIVVGEYYRKDFADFISRKIIKSGKR</sequence>
<dbReference type="Pfam" id="PF00072">
    <property type="entry name" value="Response_reg"/>
    <property type="match status" value="1"/>
</dbReference>
<dbReference type="PROSITE" id="PS50110">
    <property type="entry name" value="RESPONSE_REGULATORY"/>
    <property type="match status" value="1"/>
</dbReference>
<evidence type="ECO:0000256" key="1">
    <source>
        <dbReference type="PROSITE-ProRule" id="PRU00169"/>
    </source>
</evidence>
<dbReference type="SUPFAM" id="SSF52172">
    <property type="entry name" value="CheY-like"/>
    <property type="match status" value="1"/>
</dbReference>
<feature type="modified residue" description="4-aspartylphosphate" evidence="1">
    <location>
        <position position="55"/>
    </location>
</feature>
<dbReference type="OrthoDB" id="9787344at2"/>
<dbReference type="EMBL" id="SJSN01000001">
    <property type="protein sequence ID" value="TCD13001.1"/>
    <property type="molecule type" value="Genomic_DNA"/>
</dbReference>
<accession>A0A4R0P7I9</accession>
<keyword evidence="5" id="KW-1185">Reference proteome</keyword>
<dbReference type="GO" id="GO:0000156">
    <property type="term" value="F:phosphorelay response regulator activity"/>
    <property type="evidence" value="ECO:0007669"/>
    <property type="project" value="InterPro"/>
</dbReference>
<dbReference type="PANTHER" id="PTHR37299">
    <property type="entry name" value="TRANSCRIPTIONAL REGULATOR-RELATED"/>
    <property type="match status" value="1"/>
</dbReference>
<dbReference type="AlphaFoldDB" id="A0A4R0P7I9"/>
<dbReference type="SMART" id="SM00448">
    <property type="entry name" value="REC"/>
    <property type="match status" value="1"/>
</dbReference>
<keyword evidence="1" id="KW-0597">Phosphoprotein</keyword>
<evidence type="ECO:0000313" key="5">
    <source>
        <dbReference type="Proteomes" id="UP000291485"/>
    </source>
</evidence>
<name>A0A4R0P7I9_9SPHI</name>
<organism evidence="4 5">
    <name type="scientific">Pedobacter frigidisoli</name>
    <dbReference type="NCBI Taxonomy" id="2530455"/>
    <lineage>
        <taxon>Bacteria</taxon>
        <taxon>Pseudomonadati</taxon>
        <taxon>Bacteroidota</taxon>
        <taxon>Sphingobacteriia</taxon>
        <taxon>Sphingobacteriales</taxon>
        <taxon>Sphingobacteriaceae</taxon>
        <taxon>Pedobacter</taxon>
    </lineage>
</organism>
<dbReference type="PANTHER" id="PTHR37299:SF1">
    <property type="entry name" value="STAGE 0 SPORULATION PROTEIN A HOMOLOG"/>
    <property type="match status" value="1"/>
</dbReference>
<comment type="caution">
    <text evidence="4">The sequence shown here is derived from an EMBL/GenBank/DDBJ whole genome shotgun (WGS) entry which is preliminary data.</text>
</comment>
<evidence type="ECO:0000259" key="3">
    <source>
        <dbReference type="PROSITE" id="PS50930"/>
    </source>
</evidence>
<protein>
    <submittedName>
        <fullName evidence="4">Response regulator transcription factor</fullName>
    </submittedName>
</protein>
<feature type="domain" description="HTH LytTR-type" evidence="3">
    <location>
        <begin position="136"/>
        <end position="233"/>
    </location>
</feature>
<reference evidence="4 5" key="1">
    <citation type="submission" date="2019-02" db="EMBL/GenBank/DDBJ databases">
        <title>Pedobacter sp. RP-3-11 sp. nov., isolated from Arctic soil.</title>
        <authorList>
            <person name="Dahal R.H."/>
        </authorList>
    </citation>
    <scope>NUCLEOTIDE SEQUENCE [LARGE SCALE GENOMIC DNA]</scope>
    <source>
        <strain evidence="4 5">RP-3-11</strain>
    </source>
</reference>
<proteinExistence type="predicted"/>
<dbReference type="InterPro" id="IPR011006">
    <property type="entry name" value="CheY-like_superfamily"/>
</dbReference>
<dbReference type="InterPro" id="IPR001789">
    <property type="entry name" value="Sig_transdc_resp-reg_receiver"/>
</dbReference>
<feature type="domain" description="Response regulatory" evidence="2">
    <location>
        <begin position="3"/>
        <end position="116"/>
    </location>
</feature>
<dbReference type="Gene3D" id="2.40.50.1020">
    <property type="entry name" value="LytTr DNA-binding domain"/>
    <property type="match status" value="1"/>
</dbReference>